<organism evidence="2 3">
    <name type="scientific">Desulfallas thermosapovorans DSM 6562</name>
    <dbReference type="NCBI Taxonomy" id="1121431"/>
    <lineage>
        <taxon>Bacteria</taxon>
        <taxon>Bacillati</taxon>
        <taxon>Bacillota</taxon>
        <taxon>Clostridia</taxon>
        <taxon>Eubacteriales</taxon>
        <taxon>Desulfallaceae</taxon>
        <taxon>Desulfallas</taxon>
    </lineage>
</organism>
<sequence length="97" mass="10846">MSAQAKSMSISRPSVYMLARIGAGYRSREAAVEDLPMSESTLTRIELGKKKPSAEEIAAMAAVYGRRDLLYLYCRICPICEEIERQKNKTPCRGQIS</sequence>
<proteinExistence type="predicted"/>
<dbReference type="Pfam" id="PF13560">
    <property type="entry name" value="HTH_31"/>
    <property type="match status" value="1"/>
</dbReference>
<dbReference type="Gene3D" id="1.10.260.40">
    <property type="entry name" value="lambda repressor-like DNA-binding domains"/>
    <property type="match status" value="1"/>
</dbReference>
<dbReference type="CDD" id="cd00093">
    <property type="entry name" value="HTH_XRE"/>
    <property type="match status" value="1"/>
</dbReference>
<evidence type="ECO:0000259" key="1">
    <source>
        <dbReference type="PROSITE" id="PS50943"/>
    </source>
</evidence>
<protein>
    <submittedName>
        <fullName evidence="2">Helix-turn-helix protein</fullName>
    </submittedName>
</protein>
<dbReference type="InterPro" id="IPR010982">
    <property type="entry name" value="Lambda_DNA-bd_dom_sf"/>
</dbReference>
<keyword evidence="3" id="KW-1185">Reference proteome</keyword>
<dbReference type="InterPro" id="IPR001387">
    <property type="entry name" value="Cro/C1-type_HTH"/>
</dbReference>
<accession>A0A5S4ZRA6</accession>
<comment type="caution">
    <text evidence="2">The sequence shown here is derived from an EMBL/GenBank/DDBJ whole genome shotgun (WGS) entry which is preliminary data.</text>
</comment>
<dbReference type="AlphaFoldDB" id="A0A5S4ZRA6"/>
<gene>
    <name evidence="2" type="ORF">LX24_01882</name>
</gene>
<dbReference type="EMBL" id="VNHM01000009">
    <property type="protein sequence ID" value="TYO95153.1"/>
    <property type="molecule type" value="Genomic_DNA"/>
</dbReference>
<feature type="domain" description="HTH cro/C1-type" evidence="1">
    <location>
        <begin position="37"/>
        <end position="72"/>
    </location>
</feature>
<dbReference type="GO" id="GO:0003677">
    <property type="term" value="F:DNA binding"/>
    <property type="evidence" value="ECO:0007669"/>
    <property type="project" value="InterPro"/>
</dbReference>
<evidence type="ECO:0000313" key="3">
    <source>
        <dbReference type="Proteomes" id="UP000323166"/>
    </source>
</evidence>
<evidence type="ECO:0000313" key="2">
    <source>
        <dbReference type="EMBL" id="TYO95153.1"/>
    </source>
</evidence>
<reference evidence="2 3" key="1">
    <citation type="submission" date="2019-07" db="EMBL/GenBank/DDBJ databases">
        <title>Genomic Encyclopedia of Type Strains, Phase I: the one thousand microbial genomes (KMG-I) project.</title>
        <authorList>
            <person name="Kyrpides N."/>
        </authorList>
    </citation>
    <scope>NUCLEOTIDE SEQUENCE [LARGE SCALE GENOMIC DNA]</scope>
    <source>
        <strain evidence="2 3">DSM 6562</strain>
    </source>
</reference>
<name>A0A5S4ZRA6_9FIRM</name>
<dbReference type="Proteomes" id="UP000323166">
    <property type="component" value="Unassembled WGS sequence"/>
</dbReference>
<dbReference type="PROSITE" id="PS50943">
    <property type="entry name" value="HTH_CROC1"/>
    <property type="match status" value="1"/>
</dbReference>
<dbReference type="RefSeq" id="WP_166511887.1">
    <property type="nucleotide sequence ID" value="NZ_VNHM01000009.1"/>
</dbReference>